<dbReference type="InterPro" id="IPR000531">
    <property type="entry name" value="Beta-barrel_TonB"/>
</dbReference>
<comment type="caution">
    <text evidence="7">The sequence shown here is derived from an EMBL/GenBank/DDBJ whole genome shotgun (WGS) entry which is preliminary data.</text>
</comment>
<keyword evidence="8" id="KW-1185">Reference proteome</keyword>
<accession>A0ABN1MHM1</accession>
<dbReference type="EMBL" id="BAAAFG010000015">
    <property type="protein sequence ID" value="GAA0872487.1"/>
    <property type="molecule type" value="Genomic_DNA"/>
</dbReference>
<comment type="subcellular location">
    <subcellularLocation>
        <location evidence="1 4">Cell outer membrane</location>
    </subcellularLocation>
</comment>
<reference evidence="7 8" key="1">
    <citation type="journal article" date="2019" name="Int. J. Syst. Evol. Microbiol.">
        <title>The Global Catalogue of Microorganisms (GCM) 10K type strain sequencing project: providing services to taxonomists for standard genome sequencing and annotation.</title>
        <authorList>
            <consortium name="The Broad Institute Genomics Platform"/>
            <consortium name="The Broad Institute Genome Sequencing Center for Infectious Disease"/>
            <person name="Wu L."/>
            <person name="Ma J."/>
        </authorList>
    </citation>
    <scope>NUCLEOTIDE SEQUENCE [LARGE SCALE GENOMIC DNA]</scope>
    <source>
        <strain evidence="7 8">JCM 16082</strain>
    </source>
</reference>
<feature type="domain" description="TonB-dependent receptor-like beta-barrel" evidence="5">
    <location>
        <begin position="455"/>
        <end position="893"/>
    </location>
</feature>
<dbReference type="Gene3D" id="2.60.40.1120">
    <property type="entry name" value="Carboxypeptidase-like, regulatory domain"/>
    <property type="match status" value="1"/>
</dbReference>
<feature type="domain" description="TonB-dependent receptor plug" evidence="6">
    <location>
        <begin position="121"/>
        <end position="215"/>
    </location>
</feature>
<dbReference type="Gene3D" id="2.170.130.10">
    <property type="entry name" value="TonB-dependent receptor, plug domain"/>
    <property type="match status" value="1"/>
</dbReference>
<keyword evidence="2 4" id="KW-0472">Membrane</keyword>
<dbReference type="SUPFAM" id="SSF49464">
    <property type="entry name" value="Carboxypeptidase regulatory domain-like"/>
    <property type="match status" value="1"/>
</dbReference>
<dbReference type="Pfam" id="PF13715">
    <property type="entry name" value="CarbopepD_reg_2"/>
    <property type="match status" value="1"/>
</dbReference>
<evidence type="ECO:0000256" key="3">
    <source>
        <dbReference type="ARBA" id="ARBA00023237"/>
    </source>
</evidence>
<keyword evidence="7" id="KW-0675">Receptor</keyword>
<dbReference type="PANTHER" id="PTHR40980">
    <property type="entry name" value="PLUG DOMAIN-CONTAINING PROTEIN"/>
    <property type="match status" value="1"/>
</dbReference>
<dbReference type="InterPro" id="IPR008969">
    <property type="entry name" value="CarboxyPept-like_regulatory"/>
</dbReference>
<evidence type="ECO:0000259" key="5">
    <source>
        <dbReference type="Pfam" id="PF00593"/>
    </source>
</evidence>
<dbReference type="SUPFAM" id="SSF56935">
    <property type="entry name" value="Porins"/>
    <property type="match status" value="1"/>
</dbReference>
<gene>
    <name evidence="7" type="ORF">GCM10009117_16340</name>
</gene>
<comment type="similarity">
    <text evidence="4">Belongs to the TonB-dependent receptor family.</text>
</comment>
<protein>
    <submittedName>
        <fullName evidence="7">TonB-dependent receptor</fullName>
    </submittedName>
</protein>
<evidence type="ECO:0000313" key="8">
    <source>
        <dbReference type="Proteomes" id="UP001500507"/>
    </source>
</evidence>
<evidence type="ECO:0000259" key="6">
    <source>
        <dbReference type="Pfam" id="PF07715"/>
    </source>
</evidence>
<dbReference type="Pfam" id="PF07715">
    <property type="entry name" value="Plug"/>
    <property type="match status" value="1"/>
</dbReference>
<proteinExistence type="inferred from homology"/>
<dbReference type="Gene3D" id="2.40.170.20">
    <property type="entry name" value="TonB-dependent receptor, beta-barrel domain"/>
    <property type="match status" value="1"/>
</dbReference>
<dbReference type="PANTHER" id="PTHR40980:SF5">
    <property type="entry name" value="TONB-DEPENDENT RECEPTOR"/>
    <property type="match status" value="1"/>
</dbReference>
<keyword evidence="3" id="KW-0998">Cell outer membrane</keyword>
<keyword evidence="4" id="KW-0798">TonB box</keyword>
<sequence>MVSIAQETGTIVGSLTDKENNNEPLPFANVIVKGTNKGTTSDFDGNFEITNVPVGTYTLEVSFVGYETVEIPNVTVEANKFTTINTGLGASAAALEEVLIKVETSREKESALLLEQKKAVEIKQSIGAQELARKGVSDVSGAVTKTTGISKQEGGGDIYVRGLGDRYNATTLNGLPLPSNNPNNKNISLDIFSTDIVQSIGIDKTYVYSNYGDFAGANIDIVSKDYTGKGFISLSVGSGINSEATGVSQFYLQDGPDFSGFYNIDIPNNILVENNFETSWDRNEAPTPINNSFSIKGGDSFSITDNAKINFFAVGAFDNDYGFREGVARGNVTLGGINRRDFDYQTFQYNTNTTLMGNFGLKKEKNKFQFNTLYINSTSQNQREFFGVVDAFDYAPEGGAFVQRSEFERTELVVNQLLGEHKATERLQIDWAGSHNFVRNSIPDRRQIILTPDDWDIPEGPKSFDRTLNQSDNHRYFHDLLEEEFAGNIEAAYSFDKNEEEEFNGKIRAGFNGRYKRTDFEATQVNYQIIQRNQDNSVIDQPIIDDIYNLDAYFNQENFNSLYRLRTFRGGVEDQNALDPQTYDGQQSIIAGFAGVEYQFSEKLSAIAALRLEQIEQRIEWSTALQTNGGPSSFNRLEFLPTLSSRYALTEKQNLRLAASKTYTLPQFKERALFQYEDVVVTTFGNPSLRPSTDYNLDLKWELFPSSEELISVTGYGKLIQDPINQITVNSATNDITWVNSGDQAIVLGGELEVRKSIFSKEREVADNTLKKTLTTGFNASYLHSNQDLDAEKVNSETTAGGFPLSVDFSDDESEITGASTWLVNADVSFFNQFSERTDIQATLSYNFFSDRVFSLGTEGRGNLVDKGVHTLDFTVKSNLNQNFTLAFNAKNLLNPTVERELEFPQVTVLSFKRGVDLGLSLTYNF</sequence>
<evidence type="ECO:0000256" key="1">
    <source>
        <dbReference type="ARBA" id="ARBA00004442"/>
    </source>
</evidence>
<evidence type="ECO:0000313" key="7">
    <source>
        <dbReference type="EMBL" id="GAA0872487.1"/>
    </source>
</evidence>
<evidence type="ECO:0000256" key="2">
    <source>
        <dbReference type="ARBA" id="ARBA00023136"/>
    </source>
</evidence>
<dbReference type="InterPro" id="IPR012910">
    <property type="entry name" value="Plug_dom"/>
</dbReference>
<dbReference type="InterPro" id="IPR036942">
    <property type="entry name" value="Beta-barrel_TonB_sf"/>
</dbReference>
<organism evidence="7 8">
    <name type="scientific">Gangjinia marincola</name>
    <dbReference type="NCBI Taxonomy" id="578463"/>
    <lineage>
        <taxon>Bacteria</taxon>
        <taxon>Pseudomonadati</taxon>
        <taxon>Bacteroidota</taxon>
        <taxon>Flavobacteriia</taxon>
        <taxon>Flavobacteriales</taxon>
        <taxon>Flavobacteriaceae</taxon>
        <taxon>Gangjinia</taxon>
    </lineage>
</organism>
<evidence type="ECO:0000256" key="4">
    <source>
        <dbReference type="RuleBase" id="RU003357"/>
    </source>
</evidence>
<dbReference type="Pfam" id="PF00593">
    <property type="entry name" value="TonB_dep_Rec_b-barrel"/>
    <property type="match status" value="1"/>
</dbReference>
<name>A0ABN1MHM1_9FLAO</name>
<dbReference type="InterPro" id="IPR037066">
    <property type="entry name" value="Plug_dom_sf"/>
</dbReference>
<dbReference type="Proteomes" id="UP001500507">
    <property type="component" value="Unassembled WGS sequence"/>
</dbReference>